<name>A0ABQ7B616_BRACR</name>
<feature type="compositionally biased region" description="Polar residues" evidence="1">
    <location>
        <begin position="12"/>
        <end position="23"/>
    </location>
</feature>
<comment type="caution">
    <text evidence="2">The sequence shown here is derived from an EMBL/GenBank/DDBJ whole genome shotgun (WGS) entry which is preliminary data.</text>
</comment>
<evidence type="ECO:0000256" key="1">
    <source>
        <dbReference type="SAM" id="MobiDB-lite"/>
    </source>
</evidence>
<organism evidence="2 3">
    <name type="scientific">Brassica cretica</name>
    <name type="common">Mustard</name>
    <dbReference type="NCBI Taxonomy" id="69181"/>
    <lineage>
        <taxon>Eukaryota</taxon>
        <taxon>Viridiplantae</taxon>
        <taxon>Streptophyta</taxon>
        <taxon>Embryophyta</taxon>
        <taxon>Tracheophyta</taxon>
        <taxon>Spermatophyta</taxon>
        <taxon>Magnoliopsida</taxon>
        <taxon>eudicotyledons</taxon>
        <taxon>Gunneridae</taxon>
        <taxon>Pentapetalae</taxon>
        <taxon>rosids</taxon>
        <taxon>malvids</taxon>
        <taxon>Brassicales</taxon>
        <taxon>Brassicaceae</taxon>
        <taxon>Brassiceae</taxon>
        <taxon>Brassica</taxon>
    </lineage>
</organism>
<feature type="region of interest" description="Disordered" evidence="1">
    <location>
        <begin position="44"/>
        <end position="130"/>
    </location>
</feature>
<evidence type="ECO:0000313" key="2">
    <source>
        <dbReference type="EMBL" id="KAF3527688.1"/>
    </source>
</evidence>
<feature type="compositionally biased region" description="Basic residues" evidence="1">
    <location>
        <begin position="111"/>
        <end position="125"/>
    </location>
</feature>
<feature type="region of interest" description="Disordered" evidence="1">
    <location>
        <begin position="226"/>
        <end position="248"/>
    </location>
</feature>
<proteinExistence type="predicted"/>
<keyword evidence="3" id="KW-1185">Reference proteome</keyword>
<evidence type="ECO:0000313" key="3">
    <source>
        <dbReference type="Proteomes" id="UP000266723"/>
    </source>
</evidence>
<reference evidence="2 3" key="1">
    <citation type="journal article" date="2020" name="BMC Genomics">
        <title>Intraspecific diversification of the crop wild relative Brassica cretica Lam. using demographic model selection.</title>
        <authorList>
            <person name="Kioukis A."/>
            <person name="Michalopoulou V.A."/>
            <person name="Briers L."/>
            <person name="Pirintsos S."/>
            <person name="Studholme D.J."/>
            <person name="Pavlidis P."/>
            <person name="Sarris P.F."/>
        </authorList>
    </citation>
    <scope>NUCLEOTIDE SEQUENCE [LARGE SCALE GENOMIC DNA]</scope>
    <source>
        <strain evidence="3">cv. PFS-1207/04</strain>
    </source>
</reference>
<protein>
    <submittedName>
        <fullName evidence="2">Uncharacterized protein</fullName>
    </submittedName>
</protein>
<feature type="compositionally biased region" description="Basic and acidic residues" evidence="1">
    <location>
        <begin position="44"/>
        <end position="53"/>
    </location>
</feature>
<accession>A0ABQ7B616</accession>
<dbReference type="Proteomes" id="UP000266723">
    <property type="component" value="Unassembled WGS sequence"/>
</dbReference>
<sequence length="248" mass="27519">MGSRDDSEEQFTLDTNYSPPATYDLGTQQLMARLVAEEEIGDLRADGVNDGKKQARKRKLITTRKPMLQSTLDGGSGSSARACSQKNVSLKVVIRGGRRKASTQALSSEARKKKGSSSRSQKNKKKIEEEIPDFDDDLEEVELDEAEIDMEDMENRQRSDVWKDFTVVEKTSGDLKAKQLEVASMVFSVTSLGTAREGLHFLQYGIGQLVSGPRPAQDGPAVYRQKTNPQRVGTGRDRRAQLPSLHMI</sequence>
<feature type="compositionally biased region" description="Polar residues" evidence="1">
    <location>
        <begin position="68"/>
        <end position="88"/>
    </location>
</feature>
<gene>
    <name evidence="2" type="ORF">DY000_02040803</name>
</gene>
<feature type="compositionally biased region" description="Acidic residues" evidence="1">
    <location>
        <begin position="1"/>
        <end position="11"/>
    </location>
</feature>
<dbReference type="EMBL" id="QGKV02001507">
    <property type="protein sequence ID" value="KAF3527688.1"/>
    <property type="molecule type" value="Genomic_DNA"/>
</dbReference>
<feature type="region of interest" description="Disordered" evidence="1">
    <location>
        <begin position="1"/>
        <end position="23"/>
    </location>
</feature>